<dbReference type="InterPro" id="IPR045861">
    <property type="entry name" value="CorA_cytoplasmic_dom"/>
</dbReference>
<keyword evidence="5 9" id="KW-0812">Transmembrane</keyword>
<dbReference type="PANTHER" id="PTHR46494">
    <property type="entry name" value="CORA FAMILY METAL ION TRANSPORTER (EUROFUNG)"/>
    <property type="match status" value="1"/>
</dbReference>
<dbReference type="SUPFAM" id="SSF143865">
    <property type="entry name" value="CorA soluble domain-like"/>
    <property type="match status" value="1"/>
</dbReference>
<dbReference type="InterPro" id="IPR045863">
    <property type="entry name" value="CorA_TM1_TM2"/>
</dbReference>
<evidence type="ECO:0000259" key="10">
    <source>
        <dbReference type="PROSITE" id="PS50222"/>
    </source>
</evidence>
<dbReference type="Pfam" id="PF01544">
    <property type="entry name" value="CorA"/>
    <property type="match status" value="1"/>
</dbReference>
<dbReference type="Gene3D" id="1.20.58.340">
    <property type="entry name" value="Magnesium transport protein CorA, transmembrane region"/>
    <property type="match status" value="2"/>
</dbReference>
<keyword evidence="8" id="KW-0175">Coiled coil</keyword>
<keyword evidence="4" id="KW-1003">Cell membrane</keyword>
<dbReference type="EMBL" id="HACM01006394">
    <property type="protein sequence ID" value="CRZ06836.1"/>
    <property type="molecule type" value="Transcribed_RNA"/>
</dbReference>
<dbReference type="GO" id="GO:0015095">
    <property type="term" value="F:magnesium ion transmembrane transporter activity"/>
    <property type="evidence" value="ECO:0007669"/>
    <property type="project" value="TreeGrafter"/>
</dbReference>
<dbReference type="InterPro" id="IPR002523">
    <property type="entry name" value="MgTranspt_CorA/ZnTranspt_ZntB"/>
</dbReference>
<dbReference type="SUPFAM" id="SSF144083">
    <property type="entry name" value="Magnesium transport protein CorA, transmembrane region"/>
    <property type="match status" value="1"/>
</dbReference>
<evidence type="ECO:0000256" key="2">
    <source>
        <dbReference type="ARBA" id="ARBA00009765"/>
    </source>
</evidence>
<feature type="coiled-coil region" evidence="8">
    <location>
        <begin position="482"/>
        <end position="509"/>
    </location>
</feature>
<organism evidence="11">
    <name type="scientific">Spongospora subterranea</name>
    <dbReference type="NCBI Taxonomy" id="70186"/>
    <lineage>
        <taxon>Eukaryota</taxon>
        <taxon>Sar</taxon>
        <taxon>Rhizaria</taxon>
        <taxon>Endomyxa</taxon>
        <taxon>Phytomyxea</taxon>
        <taxon>Plasmodiophorida</taxon>
        <taxon>Plasmodiophoridae</taxon>
        <taxon>Spongospora</taxon>
    </lineage>
</organism>
<dbReference type="PANTHER" id="PTHR46494:SF1">
    <property type="entry name" value="CORA FAMILY METAL ION TRANSPORTER (EUROFUNG)"/>
    <property type="match status" value="1"/>
</dbReference>
<comment type="similarity">
    <text evidence="2">Belongs to the CorA metal ion transporter (MIT) (TC 1.A.35) family.</text>
</comment>
<feature type="transmembrane region" description="Helical" evidence="9">
    <location>
        <begin position="514"/>
        <end position="537"/>
    </location>
</feature>
<evidence type="ECO:0000256" key="8">
    <source>
        <dbReference type="SAM" id="Coils"/>
    </source>
</evidence>
<name>A0A0H5QYU4_9EUKA</name>
<feature type="domain" description="EF-hand" evidence="10">
    <location>
        <begin position="67"/>
        <end position="102"/>
    </location>
</feature>
<dbReference type="GO" id="GO:0000287">
    <property type="term" value="F:magnesium ion binding"/>
    <property type="evidence" value="ECO:0007669"/>
    <property type="project" value="TreeGrafter"/>
</dbReference>
<dbReference type="AlphaFoldDB" id="A0A0H5QYU4"/>
<proteinExistence type="inferred from homology"/>
<reference evidence="11" key="1">
    <citation type="submission" date="2015-04" db="EMBL/GenBank/DDBJ databases">
        <title>The genome sequence of the plant pathogenic Rhizarian Plasmodiophora brassicae reveals insights in its biotrophic life cycle and the origin of chitin synthesis.</title>
        <authorList>
            <person name="Schwelm A."/>
            <person name="Fogelqvist J."/>
            <person name="Knaust A."/>
            <person name="Julke S."/>
            <person name="Lilja T."/>
            <person name="Dhandapani V."/>
            <person name="Bonilla-Rosso G."/>
            <person name="Karlsson M."/>
            <person name="Shevchenko A."/>
            <person name="Choi S.R."/>
            <person name="Kim H.G."/>
            <person name="Park J.Y."/>
            <person name="Lim Y.P."/>
            <person name="Ludwig-Muller J."/>
            <person name="Dixelius C."/>
        </authorList>
    </citation>
    <scope>NUCLEOTIDE SEQUENCE</scope>
    <source>
        <tissue evidence="11">Potato root galls</tissue>
    </source>
</reference>
<keyword evidence="7 9" id="KW-0472">Membrane</keyword>
<feature type="transmembrane region" description="Helical" evidence="9">
    <location>
        <begin position="557"/>
        <end position="576"/>
    </location>
</feature>
<evidence type="ECO:0000256" key="7">
    <source>
        <dbReference type="ARBA" id="ARBA00023136"/>
    </source>
</evidence>
<dbReference type="GO" id="GO:0005509">
    <property type="term" value="F:calcium ion binding"/>
    <property type="evidence" value="ECO:0007669"/>
    <property type="project" value="InterPro"/>
</dbReference>
<dbReference type="GO" id="GO:0050897">
    <property type="term" value="F:cobalt ion binding"/>
    <property type="evidence" value="ECO:0007669"/>
    <property type="project" value="TreeGrafter"/>
</dbReference>
<protein>
    <recommendedName>
        <fullName evidence="10">EF-hand domain-containing protein</fullName>
    </recommendedName>
</protein>
<evidence type="ECO:0000256" key="1">
    <source>
        <dbReference type="ARBA" id="ARBA00004651"/>
    </source>
</evidence>
<evidence type="ECO:0000313" key="11">
    <source>
        <dbReference type="EMBL" id="CRZ06836.1"/>
    </source>
</evidence>
<evidence type="ECO:0000256" key="3">
    <source>
        <dbReference type="ARBA" id="ARBA00022448"/>
    </source>
</evidence>
<accession>A0A0H5QYU4</accession>
<dbReference type="InterPro" id="IPR002048">
    <property type="entry name" value="EF_hand_dom"/>
</dbReference>
<keyword evidence="6 9" id="KW-1133">Transmembrane helix</keyword>
<evidence type="ECO:0000256" key="4">
    <source>
        <dbReference type="ARBA" id="ARBA00022475"/>
    </source>
</evidence>
<evidence type="ECO:0000256" key="9">
    <source>
        <dbReference type="SAM" id="Phobius"/>
    </source>
</evidence>
<keyword evidence="3" id="KW-0813">Transport</keyword>
<sequence>MSSEAPSVSKTTDVVVEMSPSNQSKYGSDTWFGIGKISNHIWKELSLCAYPILLETASGVEPQMFDVTLDSCTHLCQAFDTTADGRVSRAELTMGLESKGFSSLDACQSYQELIDILEVINAGAQVVTPEQLSWILQRVKLEKLANSAFFDIKSYDNECNCFKNSPLTSFIYNPRESISADILTVSDQRNFFLKDEHHTNSFSSKASVHWIAFSDVVGLDGDLSRCSVAQKNRRIVLMLCLRFRLHPLSLDRVLNLDWETPKRYIFGRFDFLILPVYRLTKLSRQSMDICERRTKTTHSHLTRHESGPRPVPFVEIEQCQVAIWNDRIRWNELIHVQSKWISANLRIHSNEFDNGKSPSMWKDASAEPIFSGVTGQLEANYSMLRRGNSDWLQFAIFEAIAKDLANVVNALRSLIEFHQDLLHTEESHYATNNMKMIIALNDDLENLKRKIRPLRRIVRGLADDPERNGSIRRYLADCDEDINNSLLDMEQMSVQCDSLKNEVRTYKDTRTNTMLFILSMVTTLFIPAQFITGLYGMNFYDVDHQQSSIPELTWRYGYAYFWCLILLIIAGTLLLFKKMKMFPRLKR</sequence>
<dbReference type="GO" id="GO:0015087">
    <property type="term" value="F:cobalt ion transmembrane transporter activity"/>
    <property type="evidence" value="ECO:0007669"/>
    <property type="project" value="TreeGrafter"/>
</dbReference>
<evidence type="ECO:0000256" key="6">
    <source>
        <dbReference type="ARBA" id="ARBA00022989"/>
    </source>
</evidence>
<comment type="subcellular location">
    <subcellularLocation>
        <location evidence="1">Cell membrane</location>
        <topology evidence="1">Multi-pass membrane protein</topology>
    </subcellularLocation>
</comment>
<evidence type="ECO:0000256" key="5">
    <source>
        <dbReference type="ARBA" id="ARBA00022692"/>
    </source>
</evidence>
<dbReference type="PROSITE" id="PS50222">
    <property type="entry name" value="EF_HAND_2"/>
    <property type="match status" value="1"/>
</dbReference>
<dbReference type="GO" id="GO:0005886">
    <property type="term" value="C:plasma membrane"/>
    <property type="evidence" value="ECO:0007669"/>
    <property type="project" value="UniProtKB-SubCell"/>
</dbReference>